<proteinExistence type="predicted"/>
<dbReference type="Proteomes" id="UP001303889">
    <property type="component" value="Unassembled WGS sequence"/>
</dbReference>
<evidence type="ECO:0000313" key="1">
    <source>
        <dbReference type="EMBL" id="KAK3896525.1"/>
    </source>
</evidence>
<dbReference type="Pfam" id="PF12013">
    <property type="entry name" value="OrsD"/>
    <property type="match status" value="1"/>
</dbReference>
<accession>A0AAN6RMN9</accession>
<sequence length="115" mass="13352">LAAAMEPFIHMPEYPFVVCKECQFAYIAGEVPSHLRTKHRYIQASERSRIVKIVDNIPGIMQRQDQLRSFRFPVPTAVPVRFIAAPVSDGIRYNSCTFVVRTIDRIRRYCRDKHG</sequence>
<name>A0AAN6RMN9_9PEZI</name>
<evidence type="ECO:0000313" key="2">
    <source>
        <dbReference type="Proteomes" id="UP001303889"/>
    </source>
</evidence>
<keyword evidence="2" id="KW-1185">Reference proteome</keyword>
<dbReference type="EMBL" id="MU856568">
    <property type="protein sequence ID" value="KAK3896525.1"/>
    <property type="molecule type" value="Genomic_DNA"/>
</dbReference>
<reference evidence="1" key="1">
    <citation type="journal article" date="2023" name="Mol. Phylogenet. Evol.">
        <title>Genome-scale phylogeny and comparative genomics of the fungal order Sordariales.</title>
        <authorList>
            <person name="Hensen N."/>
            <person name="Bonometti L."/>
            <person name="Westerberg I."/>
            <person name="Brannstrom I.O."/>
            <person name="Guillou S."/>
            <person name="Cros-Aarteil S."/>
            <person name="Calhoun S."/>
            <person name="Haridas S."/>
            <person name="Kuo A."/>
            <person name="Mondo S."/>
            <person name="Pangilinan J."/>
            <person name="Riley R."/>
            <person name="LaButti K."/>
            <person name="Andreopoulos B."/>
            <person name="Lipzen A."/>
            <person name="Chen C."/>
            <person name="Yan M."/>
            <person name="Daum C."/>
            <person name="Ng V."/>
            <person name="Clum A."/>
            <person name="Steindorff A."/>
            <person name="Ohm R.A."/>
            <person name="Martin F."/>
            <person name="Silar P."/>
            <person name="Natvig D.O."/>
            <person name="Lalanne C."/>
            <person name="Gautier V."/>
            <person name="Ament-Velasquez S.L."/>
            <person name="Kruys A."/>
            <person name="Hutchinson M.I."/>
            <person name="Powell A.J."/>
            <person name="Barry K."/>
            <person name="Miller A.N."/>
            <person name="Grigoriev I.V."/>
            <person name="Debuchy R."/>
            <person name="Gladieux P."/>
            <person name="Hiltunen Thoren M."/>
            <person name="Johannesson H."/>
        </authorList>
    </citation>
    <scope>NUCLEOTIDE SEQUENCE</scope>
    <source>
        <strain evidence="1">CBS 103.79</strain>
    </source>
</reference>
<dbReference type="InterPro" id="IPR022698">
    <property type="entry name" value="OrsD"/>
</dbReference>
<dbReference type="AlphaFoldDB" id="A0AAN6RMN9"/>
<protein>
    <submittedName>
        <fullName evidence="1">Uncharacterized protein</fullName>
    </submittedName>
</protein>
<organism evidence="1 2">
    <name type="scientific">Staphylotrichum tortipilum</name>
    <dbReference type="NCBI Taxonomy" id="2831512"/>
    <lineage>
        <taxon>Eukaryota</taxon>
        <taxon>Fungi</taxon>
        <taxon>Dikarya</taxon>
        <taxon>Ascomycota</taxon>
        <taxon>Pezizomycotina</taxon>
        <taxon>Sordariomycetes</taxon>
        <taxon>Sordariomycetidae</taxon>
        <taxon>Sordariales</taxon>
        <taxon>Chaetomiaceae</taxon>
        <taxon>Staphylotrichum</taxon>
    </lineage>
</organism>
<comment type="caution">
    <text evidence="1">The sequence shown here is derived from an EMBL/GenBank/DDBJ whole genome shotgun (WGS) entry which is preliminary data.</text>
</comment>
<gene>
    <name evidence="1" type="ORF">C8A05DRAFT_20509</name>
</gene>
<feature type="non-terminal residue" evidence="1">
    <location>
        <position position="1"/>
    </location>
</feature>
<reference evidence="1" key="2">
    <citation type="submission" date="2023-05" db="EMBL/GenBank/DDBJ databases">
        <authorList>
            <consortium name="Lawrence Berkeley National Laboratory"/>
            <person name="Steindorff A."/>
            <person name="Hensen N."/>
            <person name="Bonometti L."/>
            <person name="Westerberg I."/>
            <person name="Brannstrom I.O."/>
            <person name="Guillou S."/>
            <person name="Cros-Aarteil S."/>
            <person name="Calhoun S."/>
            <person name="Haridas S."/>
            <person name="Kuo A."/>
            <person name="Mondo S."/>
            <person name="Pangilinan J."/>
            <person name="Riley R."/>
            <person name="Labutti K."/>
            <person name="Andreopoulos B."/>
            <person name="Lipzen A."/>
            <person name="Chen C."/>
            <person name="Yanf M."/>
            <person name="Daum C."/>
            <person name="Ng V."/>
            <person name="Clum A."/>
            <person name="Ohm R."/>
            <person name="Martin F."/>
            <person name="Silar P."/>
            <person name="Natvig D."/>
            <person name="Lalanne C."/>
            <person name="Gautier V."/>
            <person name="Ament-Velasquez S.L."/>
            <person name="Kruys A."/>
            <person name="Hutchinson M.I."/>
            <person name="Powell A.J."/>
            <person name="Barry K."/>
            <person name="Miller A.N."/>
            <person name="Grigoriev I.V."/>
            <person name="Debuchy R."/>
            <person name="Gladieux P."/>
            <person name="Thoren M.H."/>
            <person name="Johannesson H."/>
        </authorList>
    </citation>
    <scope>NUCLEOTIDE SEQUENCE</scope>
    <source>
        <strain evidence="1">CBS 103.79</strain>
    </source>
</reference>